<feature type="transmembrane region" description="Helical" evidence="5">
    <location>
        <begin position="419"/>
        <end position="438"/>
    </location>
</feature>
<feature type="domain" description="Neurotransmitter-gated ion-channel transmembrane" evidence="8">
    <location>
        <begin position="184"/>
        <end position="353"/>
    </location>
</feature>
<dbReference type="PANTHER" id="PTHR18945">
    <property type="entry name" value="NEUROTRANSMITTER GATED ION CHANNEL"/>
    <property type="match status" value="1"/>
</dbReference>
<dbReference type="InterPro" id="IPR006029">
    <property type="entry name" value="Neurotrans-gated_channel_TM"/>
</dbReference>
<dbReference type="InterPro" id="IPR006202">
    <property type="entry name" value="Neur_chan_lig-bd"/>
</dbReference>
<evidence type="ECO:0000256" key="2">
    <source>
        <dbReference type="ARBA" id="ARBA00022692"/>
    </source>
</evidence>
<dbReference type="GeneID" id="101864524"/>
<dbReference type="InterPro" id="IPR018000">
    <property type="entry name" value="Neurotransmitter_ion_chnl_CS"/>
</dbReference>
<name>A0ABM1A0I0_APLCA</name>
<gene>
    <name evidence="10" type="primary">LOC101864524</name>
</gene>
<dbReference type="InterPro" id="IPR006201">
    <property type="entry name" value="Neur_channel"/>
</dbReference>
<feature type="transmembrane region" description="Helical" evidence="5">
    <location>
        <begin position="243"/>
        <end position="264"/>
    </location>
</feature>
<evidence type="ECO:0000256" key="3">
    <source>
        <dbReference type="ARBA" id="ARBA00022989"/>
    </source>
</evidence>
<keyword evidence="4 5" id="KW-0472">Membrane</keyword>
<evidence type="ECO:0000259" key="7">
    <source>
        <dbReference type="Pfam" id="PF02931"/>
    </source>
</evidence>
<dbReference type="Pfam" id="PF02931">
    <property type="entry name" value="Neur_chan_LBD"/>
    <property type="match status" value="1"/>
</dbReference>
<dbReference type="PROSITE" id="PS00236">
    <property type="entry name" value="NEUROTR_ION_CHANNEL"/>
    <property type="match status" value="1"/>
</dbReference>
<feature type="region of interest" description="Disordered" evidence="6">
    <location>
        <begin position="360"/>
        <end position="387"/>
    </location>
</feature>
<feature type="transmembrane region" description="Helical" evidence="5">
    <location>
        <begin position="209"/>
        <end position="231"/>
    </location>
</feature>
<keyword evidence="5" id="KW-0813">Transport</keyword>
<evidence type="ECO:0000313" key="10">
    <source>
        <dbReference type="RefSeq" id="XP_012938342.2"/>
    </source>
</evidence>
<evidence type="ECO:0000313" key="9">
    <source>
        <dbReference type="Proteomes" id="UP000694888"/>
    </source>
</evidence>
<keyword evidence="5" id="KW-0407">Ion channel</keyword>
<dbReference type="SUPFAM" id="SSF63712">
    <property type="entry name" value="Nicotinic receptor ligand binding domain-like"/>
    <property type="match status" value="1"/>
</dbReference>
<dbReference type="RefSeq" id="XP_012938342.2">
    <property type="nucleotide sequence ID" value="XM_013082888.2"/>
</dbReference>
<dbReference type="Pfam" id="PF02932">
    <property type="entry name" value="Neur_chan_memb"/>
    <property type="match status" value="1"/>
</dbReference>
<protein>
    <submittedName>
        <fullName evidence="10">Neuronal acetylcholine receptor subunit alpha-7-like</fullName>
    </submittedName>
</protein>
<evidence type="ECO:0000256" key="4">
    <source>
        <dbReference type="ARBA" id="ARBA00023136"/>
    </source>
</evidence>
<dbReference type="Proteomes" id="UP000694888">
    <property type="component" value="Unplaced"/>
</dbReference>
<dbReference type="CDD" id="cd19051">
    <property type="entry name" value="LGIC_TM_cation"/>
    <property type="match status" value="1"/>
</dbReference>
<dbReference type="InterPro" id="IPR036719">
    <property type="entry name" value="Neuro-gated_channel_TM_sf"/>
</dbReference>
<organism evidence="9 10">
    <name type="scientific">Aplysia californica</name>
    <name type="common">California sea hare</name>
    <dbReference type="NCBI Taxonomy" id="6500"/>
    <lineage>
        <taxon>Eukaryota</taxon>
        <taxon>Metazoa</taxon>
        <taxon>Spiralia</taxon>
        <taxon>Lophotrochozoa</taxon>
        <taxon>Mollusca</taxon>
        <taxon>Gastropoda</taxon>
        <taxon>Heterobranchia</taxon>
        <taxon>Euthyneura</taxon>
        <taxon>Tectipleura</taxon>
        <taxon>Aplysiida</taxon>
        <taxon>Aplysioidea</taxon>
        <taxon>Aplysiidae</taxon>
        <taxon>Aplysia</taxon>
    </lineage>
</organism>
<dbReference type="PRINTS" id="PR00252">
    <property type="entry name" value="NRIONCHANNEL"/>
</dbReference>
<reference evidence="10" key="1">
    <citation type="submission" date="2025-08" db="UniProtKB">
        <authorList>
            <consortium name="RefSeq"/>
        </authorList>
    </citation>
    <scope>IDENTIFICATION</scope>
</reference>
<comment type="subcellular location">
    <subcellularLocation>
        <location evidence="1">Membrane</location>
        <topology evidence="1">Multi-pass membrane protein</topology>
    </subcellularLocation>
</comment>
<evidence type="ECO:0000256" key="1">
    <source>
        <dbReference type="ARBA" id="ARBA00004141"/>
    </source>
</evidence>
<keyword evidence="3 5" id="KW-1133">Transmembrane helix</keyword>
<dbReference type="Gene3D" id="2.70.170.10">
    <property type="entry name" value="Neurotransmitter-gated ion-channel ligand-binding domain"/>
    <property type="match status" value="1"/>
</dbReference>
<dbReference type="InterPro" id="IPR038050">
    <property type="entry name" value="Neuro_actylchol_rec"/>
</dbReference>
<evidence type="ECO:0000259" key="8">
    <source>
        <dbReference type="Pfam" id="PF02932"/>
    </source>
</evidence>
<evidence type="ECO:0000256" key="5">
    <source>
        <dbReference type="RuleBase" id="RU000687"/>
    </source>
</evidence>
<dbReference type="SUPFAM" id="SSF90112">
    <property type="entry name" value="Neurotransmitter-gated ion-channel transmembrane pore"/>
    <property type="match status" value="1"/>
</dbReference>
<feature type="transmembrane region" description="Helical" evidence="5">
    <location>
        <begin position="179"/>
        <end position="203"/>
    </location>
</feature>
<accession>A0ABM1A0I0</accession>
<feature type="domain" description="Neurotransmitter-gated ion-channel ligand-binding" evidence="7">
    <location>
        <begin position="1"/>
        <end position="177"/>
    </location>
</feature>
<dbReference type="CDD" id="cd18989">
    <property type="entry name" value="LGIC_ECD_cation"/>
    <property type="match status" value="1"/>
</dbReference>
<dbReference type="InterPro" id="IPR036734">
    <property type="entry name" value="Neur_chan_lig-bd_sf"/>
</dbReference>
<evidence type="ECO:0000256" key="6">
    <source>
        <dbReference type="SAM" id="MobiDB-lite"/>
    </source>
</evidence>
<dbReference type="Gene3D" id="1.20.58.390">
    <property type="entry name" value="Neurotransmitter-gated ion-channel transmembrane domain"/>
    <property type="match status" value="1"/>
</dbReference>
<keyword evidence="2 5" id="KW-0812">Transmembrane</keyword>
<proteinExistence type="inferred from homology"/>
<comment type="similarity">
    <text evidence="5">Belongs to the ligand-gated ion channel (TC 1.A.9) family.</text>
</comment>
<keyword evidence="9" id="KW-1185">Reference proteome</keyword>
<sequence length="447" mass="49978">MNVSLAFNLFTVLEMDDLKQKLAIEVIVHLKWEDKNLKWNPDDYGGLDVMYFNKDQIWTLGMDVNSEKPLFDFPSQNLVFPSGEVRFAISATLVAICNLDMTYFPFDTQTCRFNFAAARSSLKDILLIPEVGSVIDGYIEHGEWALVDIRSGVEYVGLTPTLKFPLAYFRLTLRRRPDYYVLTIIIPVSIVSFFAQLTFLVPVESGERLSYALTVLLSLSVHSSLVGSLMPRSASHTPIMMEYILIMFAISALCIVMTVVVNIVHWSRVVVLNDGRKAVRIVGISIPINLEKQKNNSKKRKCKAGVFKSGEVAPYSAWPGTSQVHGHPLPSGYNKGTGEPAPNHPGTFFALSKFNRSNKEIQTEGPGAGDSRIDSYNGTGGKNNPDPQMVDEFKFKEEITDPFDVKCPYLRMLAEKINLISFAILFLSFIAINVITIIRVKLGTRAD</sequence>
<keyword evidence="5" id="KW-0406">Ion transport</keyword>